<accession>A0A506PKC8</accession>
<dbReference type="PANTHER" id="PTHR11078">
    <property type="entry name" value="N UTILIZATION SUBSTANCE PROTEIN B-RELATED"/>
    <property type="match status" value="1"/>
</dbReference>
<dbReference type="InterPro" id="IPR011605">
    <property type="entry name" value="NusB_fam"/>
</dbReference>
<dbReference type="AlphaFoldDB" id="A0A506PKC8"/>
<evidence type="ECO:0000313" key="8">
    <source>
        <dbReference type="Proteomes" id="UP000317332"/>
    </source>
</evidence>
<name>A0A506PKC8_9FLAO</name>
<dbReference type="OrthoDB" id="9787568at2"/>
<evidence type="ECO:0000256" key="1">
    <source>
        <dbReference type="ARBA" id="ARBA00005952"/>
    </source>
</evidence>
<proteinExistence type="inferred from homology"/>
<dbReference type="InterPro" id="IPR035926">
    <property type="entry name" value="NusB-like_sf"/>
</dbReference>
<dbReference type="GO" id="GO:0031564">
    <property type="term" value="P:transcription antitermination"/>
    <property type="evidence" value="ECO:0007669"/>
    <property type="project" value="UniProtKB-KW"/>
</dbReference>
<keyword evidence="3" id="KW-0694">RNA-binding</keyword>
<keyword evidence="8" id="KW-1185">Reference proteome</keyword>
<evidence type="ECO:0000256" key="5">
    <source>
        <dbReference type="ARBA" id="ARBA00023163"/>
    </source>
</evidence>
<keyword evidence="5" id="KW-0804">Transcription</keyword>
<dbReference type="GO" id="GO:0006353">
    <property type="term" value="P:DNA-templated transcription termination"/>
    <property type="evidence" value="ECO:0007669"/>
    <property type="project" value="InterPro"/>
</dbReference>
<evidence type="ECO:0000256" key="4">
    <source>
        <dbReference type="ARBA" id="ARBA00023015"/>
    </source>
</evidence>
<protein>
    <submittedName>
        <fullName evidence="7">Transcription antitermination factor NusB</fullName>
    </submittedName>
</protein>
<dbReference type="Pfam" id="PF01029">
    <property type="entry name" value="NusB"/>
    <property type="match status" value="1"/>
</dbReference>
<dbReference type="EMBL" id="VHIQ01000003">
    <property type="protein sequence ID" value="TPV34241.1"/>
    <property type="molecule type" value="Genomic_DNA"/>
</dbReference>
<dbReference type="Gene3D" id="1.10.940.10">
    <property type="entry name" value="NusB-like"/>
    <property type="match status" value="1"/>
</dbReference>
<feature type="domain" description="NusB/RsmB/TIM44" evidence="6">
    <location>
        <begin position="194"/>
        <end position="287"/>
    </location>
</feature>
<gene>
    <name evidence="7" type="primary">nusB</name>
    <name evidence="7" type="ORF">FJ651_07165</name>
</gene>
<evidence type="ECO:0000259" key="6">
    <source>
        <dbReference type="Pfam" id="PF01029"/>
    </source>
</evidence>
<organism evidence="7 8">
    <name type="scientific">Paucihalobacter ruber</name>
    <dbReference type="NCBI Taxonomy" id="2567861"/>
    <lineage>
        <taxon>Bacteria</taxon>
        <taxon>Pseudomonadati</taxon>
        <taxon>Bacteroidota</taxon>
        <taxon>Flavobacteriia</taxon>
        <taxon>Flavobacteriales</taxon>
        <taxon>Flavobacteriaceae</taxon>
        <taxon>Paucihalobacter</taxon>
    </lineage>
</organism>
<dbReference type="NCBIfam" id="TIGR01951">
    <property type="entry name" value="nusB"/>
    <property type="match status" value="1"/>
</dbReference>
<sequence length="303" mass="35657">MQTLFALGQNEISEGNTDQKFLLNSMSNMYDLYLLMMSLFIELHKKSEDYYKKLQNRILVDSNEPEPSRVIINNQVLLKISTNKLLIETIAKQKINYWDLDFEYVDKIFKQILKSKIYRKYAESNNHDFESDRQFVADIFRDIIAPNEKLYDYLEDKKLTWIDDLPIINTNLLKMLKQIKPESNDTYFLPDLYKDEDDKQFAIQLYQKTLLYKDELNLEIKGKTTNWDSERLAAVDATLLTMAICEFKHFPSIPVKVTINEYLEIAKEYSTPKSSTFINGILDNLVKQYQNSNSLNKTGRGLK</sequence>
<dbReference type="GO" id="GO:0005829">
    <property type="term" value="C:cytosol"/>
    <property type="evidence" value="ECO:0007669"/>
    <property type="project" value="TreeGrafter"/>
</dbReference>
<dbReference type="GO" id="GO:0003723">
    <property type="term" value="F:RNA binding"/>
    <property type="evidence" value="ECO:0007669"/>
    <property type="project" value="UniProtKB-KW"/>
</dbReference>
<dbReference type="InterPro" id="IPR006027">
    <property type="entry name" value="NusB_RsmB_TIM44"/>
</dbReference>
<comment type="similarity">
    <text evidence="1">Belongs to the NusB family.</text>
</comment>
<dbReference type="SUPFAM" id="SSF48013">
    <property type="entry name" value="NusB-like"/>
    <property type="match status" value="1"/>
</dbReference>
<keyword evidence="2" id="KW-0889">Transcription antitermination</keyword>
<keyword evidence="4" id="KW-0805">Transcription regulation</keyword>
<evidence type="ECO:0000256" key="3">
    <source>
        <dbReference type="ARBA" id="ARBA00022884"/>
    </source>
</evidence>
<evidence type="ECO:0000256" key="2">
    <source>
        <dbReference type="ARBA" id="ARBA00022814"/>
    </source>
</evidence>
<reference evidence="7 8" key="1">
    <citation type="submission" date="2019-06" db="EMBL/GenBank/DDBJ databases">
        <title>Flavobacteriaceae Paucihalobacterium erythroidium CWB-1, complete genome.</title>
        <authorList>
            <person name="Wu S."/>
        </authorList>
    </citation>
    <scope>NUCLEOTIDE SEQUENCE [LARGE SCALE GENOMIC DNA]</scope>
    <source>
        <strain evidence="7 8">CWB-1</strain>
    </source>
</reference>
<dbReference type="Proteomes" id="UP000317332">
    <property type="component" value="Unassembled WGS sequence"/>
</dbReference>
<comment type="caution">
    <text evidence="7">The sequence shown here is derived from an EMBL/GenBank/DDBJ whole genome shotgun (WGS) entry which is preliminary data.</text>
</comment>
<evidence type="ECO:0000313" key="7">
    <source>
        <dbReference type="EMBL" id="TPV34241.1"/>
    </source>
</evidence>
<dbReference type="PANTHER" id="PTHR11078:SF3">
    <property type="entry name" value="ANTITERMINATION NUSB DOMAIN-CONTAINING PROTEIN"/>
    <property type="match status" value="1"/>
</dbReference>